<evidence type="ECO:0000313" key="1">
    <source>
        <dbReference type="EMBL" id="QNS42473.1"/>
    </source>
</evidence>
<dbReference type="EMBL" id="CP060203">
    <property type="protein sequence ID" value="QNS42473.1"/>
    <property type="molecule type" value="Genomic_DNA"/>
</dbReference>
<proteinExistence type="predicted"/>
<accession>A0A7H1DZR5</accession>
<protein>
    <submittedName>
        <fullName evidence="1">Uncharacterized protein</fullName>
    </submittedName>
</protein>
<dbReference type="AlphaFoldDB" id="A0A7H1DZR5"/>
<gene>
    <name evidence="1" type="ORF">H0S70_05780</name>
</gene>
<sequence length="118" mass="13979">MLGHLAFEFSIPTVNQLETVEVKLRKEISEEEFQKFKTVQKIEIAPEVGSRAMGAFLMNNLYLKNDWKTVHKDFYEYLVYQNEDEYSAKIIIRNFILIRGDWSIKKFVRNTSLPQQVT</sequence>
<reference evidence="1 2" key="1">
    <citation type="submission" date="2020-07" db="EMBL/GenBank/DDBJ databases">
        <title>Complete genome and description of Chryseobacterium manosquense strain Marseille-Q2069 sp. nov.</title>
        <authorList>
            <person name="Boxberger M."/>
        </authorList>
    </citation>
    <scope>NUCLEOTIDE SEQUENCE [LARGE SCALE GENOMIC DNA]</scope>
    <source>
        <strain evidence="1 2">Marseille-Q2069</strain>
    </source>
</reference>
<dbReference type="KEGG" id="cmaq:H0S70_05780"/>
<name>A0A7H1DZR5_9FLAO</name>
<dbReference type="Proteomes" id="UP000516438">
    <property type="component" value="Chromosome"/>
</dbReference>
<keyword evidence="2" id="KW-1185">Reference proteome</keyword>
<organism evidence="1 2">
    <name type="scientific">Chryseobacterium manosquense</name>
    <dbReference type="NCBI Taxonomy" id="2754694"/>
    <lineage>
        <taxon>Bacteria</taxon>
        <taxon>Pseudomonadati</taxon>
        <taxon>Bacteroidota</taxon>
        <taxon>Flavobacteriia</taxon>
        <taxon>Flavobacteriales</taxon>
        <taxon>Weeksellaceae</taxon>
        <taxon>Chryseobacterium group</taxon>
        <taxon>Chryseobacterium</taxon>
    </lineage>
</organism>
<evidence type="ECO:0000313" key="2">
    <source>
        <dbReference type="Proteomes" id="UP000516438"/>
    </source>
</evidence>
<dbReference type="RefSeq" id="WP_188322021.1">
    <property type="nucleotide sequence ID" value="NZ_CP060203.1"/>
</dbReference>